<reference evidence="3 4" key="1">
    <citation type="submission" date="2016-10" db="EMBL/GenBank/DDBJ databases">
        <authorList>
            <person name="de Groot N.N."/>
        </authorList>
    </citation>
    <scope>NUCLEOTIDE SEQUENCE [LARGE SCALE GENOMIC DNA]</scope>
    <source>
        <strain evidence="3 4">DSM 2179</strain>
    </source>
</reference>
<dbReference type="PANTHER" id="PTHR46797">
    <property type="entry name" value="HTH-TYPE TRANSCRIPTIONAL REGULATOR"/>
    <property type="match status" value="1"/>
</dbReference>
<gene>
    <name evidence="3" type="ORF">SAMN05660742_1277</name>
</gene>
<protein>
    <submittedName>
        <fullName evidence="3">Transcriptional regulator, contains XRE-family HTH domain</fullName>
    </submittedName>
</protein>
<feature type="domain" description="HTH cro/C1-type" evidence="2">
    <location>
        <begin position="13"/>
        <end position="67"/>
    </location>
</feature>
<dbReference type="SMART" id="SM00530">
    <property type="entry name" value="HTH_XRE"/>
    <property type="match status" value="1"/>
</dbReference>
<dbReference type="GO" id="GO:0003700">
    <property type="term" value="F:DNA-binding transcription factor activity"/>
    <property type="evidence" value="ECO:0007669"/>
    <property type="project" value="TreeGrafter"/>
</dbReference>
<dbReference type="InterPro" id="IPR050807">
    <property type="entry name" value="TransReg_Diox_bact_type"/>
</dbReference>
<dbReference type="SUPFAM" id="SSF47413">
    <property type="entry name" value="lambda repressor-like DNA-binding domains"/>
    <property type="match status" value="1"/>
</dbReference>
<name>A0A1H7CX97_9FIRM</name>
<evidence type="ECO:0000256" key="1">
    <source>
        <dbReference type="ARBA" id="ARBA00023125"/>
    </source>
</evidence>
<dbReference type="PROSITE" id="PS50943">
    <property type="entry name" value="HTH_CROC1"/>
    <property type="match status" value="1"/>
</dbReference>
<evidence type="ECO:0000313" key="3">
    <source>
        <dbReference type="EMBL" id="SEJ94219.1"/>
    </source>
</evidence>
<dbReference type="PANTHER" id="PTHR46797:SF1">
    <property type="entry name" value="METHYLPHOSPHONATE SYNTHASE"/>
    <property type="match status" value="1"/>
</dbReference>
<dbReference type="EMBL" id="FNZK01000027">
    <property type="protein sequence ID" value="SEJ94219.1"/>
    <property type="molecule type" value="Genomic_DNA"/>
</dbReference>
<dbReference type="InterPro" id="IPR001387">
    <property type="entry name" value="Cro/C1-type_HTH"/>
</dbReference>
<organism evidence="3 4">
    <name type="scientific">Propionispira arboris</name>
    <dbReference type="NCBI Taxonomy" id="84035"/>
    <lineage>
        <taxon>Bacteria</taxon>
        <taxon>Bacillati</taxon>
        <taxon>Bacillota</taxon>
        <taxon>Negativicutes</taxon>
        <taxon>Selenomonadales</taxon>
        <taxon>Selenomonadaceae</taxon>
        <taxon>Propionispira</taxon>
    </lineage>
</organism>
<proteinExistence type="predicted"/>
<dbReference type="GO" id="GO:0003677">
    <property type="term" value="F:DNA binding"/>
    <property type="evidence" value="ECO:0007669"/>
    <property type="project" value="UniProtKB-KW"/>
</dbReference>
<dbReference type="InterPro" id="IPR010982">
    <property type="entry name" value="Lambda_DNA-bd_dom_sf"/>
</dbReference>
<dbReference type="Proteomes" id="UP000199662">
    <property type="component" value="Unassembled WGS sequence"/>
</dbReference>
<sequence>MKNTFPVLFSDRLQTLRNLHQLSLSKFSRNINVSKSMIFNFENQVTLPSVEVLIKISNYFCCSMDYLIGRSDNPSWMDYLPQAENKFFNHLDTTPDFIKMYQDEKIIEPISLAPVSLRKIEFMRDNHIQPQA</sequence>
<evidence type="ECO:0000313" key="4">
    <source>
        <dbReference type="Proteomes" id="UP000199662"/>
    </source>
</evidence>
<dbReference type="RefSeq" id="WP_091835486.1">
    <property type="nucleotide sequence ID" value="NZ_FNZK01000027.1"/>
</dbReference>
<dbReference type="CDD" id="cd00093">
    <property type="entry name" value="HTH_XRE"/>
    <property type="match status" value="1"/>
</dbReference>
<accession>A0A1H7CX97</accession>
<dbReference type="AlphaFoldDB" id="A0A1H7CX97"/>
<dbReference type="Gene3D" id="1.10.260.40">
    <property type="entry name" value="lambda repressor-like DNA-binding domains"/>
    <property type="match status" value="1"/>
</dbReference>
<dbReference type="STRING" id="84035.SAMN05660742_1277"/>
<dbReference type="GO" id="GO:0005829">
    <property type="term" value="C:cytosol"/>
    <property type="evidence" value="ECO:0007669"/>
    <property type="project" value="TreeGrafter"/>
</dbReference>
<keyword evidence="4" id="KW-1185">Reference proteome</keyword>
<dbReference type="Pfam" id="PF01381">
    <property type="entry name" value="HTH_3"/>
    <property type="match status" value="1"/>
</dbReference>
<keyword evidence="1" id="KW-0238">DNA-binding</keyword>
<evidence type="ECO:0000259" key="2">
    <source>
        <dbReference type="PROSITE" id="PS50943"/>
    </source>
</evidence>